<sequence length="396" mass="44503">MSERTKKRFFSKHAKSSAALISLGIHAVLLVVAISFVAVTVIHKEDQVFEAKQVRRPKVPIKKLQVPVNIKKKKTQKPKLRKRIVVKQTPKVPEIKMPEITGVKGGMGGGYGDGGGNGLGFNMPEIDFFGAKGKGEKVVFIVHFGPATIGKNPYQRMTGYTIRNRLEDLINELPGVSLFNVAAYWANDTIALNPEMMLATPDNKQKVMDWMEPVNPLKGNYDHCFVWQGAQKKVTNARSKYPQRVTGLPSYSTKWAYPYEVPGGINTKYLGQGKKFMHWNRGVTWALQTQKPDTIFILTTNYIDDWGNGAKGNPSKVSGAYRDMIRDIYGPDKNRWPTLNVVVLQHGNSNADVVLNSQFGPIIKAFRGNGSVIRDISKYMTDEERAMYKDFRSQYN</sequence>
<gene>
    <name evidence="2" type="ORF">PDESU_04255</name>
</gene>
<keyword evidence="1" id="KW-0812">Transmembrane</keyword>
<evidence type="ECO:0000313" key="3">
    <source>
        <dbReference type="Proteomes" id="UP000366872"/>
    </source>
</evidence>
<keyword evidence="1" id="KW-1133">Transmembrane helix</keyword>
<evidence type="ECO:0000256" key="1">
    <source>
        <dbReference type="SAM" id="Phobius"/>
    </source>
</evidence>
<protein>
    <submittedName>
        <fullName evidence="2">Uncharacterized protein</fullName>
    </submittedName>
</protein>
<reference evidence="2 3" key="1">
    <citation type="submission" date="2019-04" db="EMBL/GenBank/DDBJ databases">
        <authorList>
            <person name="Van Vliet M D."/>
        </authorList>
    </citation>
    <scope>NUCLEOTIDE SEQUENCE [LARGE SCALE GENOMIC DNA]</scope>
    <source>
        <strain evidence="2 3">F1</strain>
    </source>
</reference>
<keyword evidence="3" id="KW-1185">Reference proteome</keyword>
<keyword evidence="1" id="KW-0472">Membrane</keyword>
<feature type="transmembrane region" description="Helical" evidence="1">
    <location>
        <begin position="20"/>
        <end position="42"/>
    </location>
</feature>
<proteinExistence type="predicted"/>
<accession>A0A6C2U6M7</accession>
<evidence type="ECO:0000313" key="2">
    <source>
        <dbReference type="EMBL" id="VGO15670.1"/>
    </source>
</evidence>
<dbReference type="RefSeq" id="WP_136081217.1">
    <property type="nucleotide sequence ID" value="NZ_CAAHFG010000002.1"/>
</dbReference>
<name>A0A6C2U6M7_PONDE</name>
<dbReference type="Proteomes" id="UP000366872">
    <property type="component" value="Unassembled WGS sequence"/>
</dbReference>
<dbReference type="EMBL" id="CAAHFG010000002">
    <property type="protein sequence ID" value="VGO15670.1"/>
    <property type="molecule type" value="Genomic_DNA"/>
</dbReference>
<organism evidence="2 3">
    <name type="scientific">Pontiella desulfatans</name>
    <dbReference type="NCBI Taxonomy" id="2750659"/>
    <lineage>
        <taxon>Bacteria</taxon>
        <taxon>Pseudomonadati</taxon>
        <taxon>Kiritimatiellota</taxon>
        <taxon>Kiritimatiellia</taxon>
        <taxon>Kiritimatiellales</taxon>
        <taxon>Pontiellaceae</taxon>
        <taxon>Pontiella</taxon>
    </lineage>
</organism>
<dbReference type="AlphaFoldDB" id="A0A6C2U6M7"/>